<evidence type="ECO:0000256" key="1">
    <source>
        <dbReference type="SAM" id="MobiDB-lite"/>
    </source>
</evidence>
<evidence type="ECO:0000313" key="4">
    <source>
        <dbReference type="EMBL" id="EAL73462.1"/>
    </source>
</evidence>
<feature type="domain" description="AB hydrolase-1" evidence="3">
    <location>
        <begin position="191"/>
        <end position="297"/>
    </location>
</feature>
<feature type="region of interest" description="Disordered" evidence="1">
    <location>
        <begin position="451"/>
        <end position="531"/>
    </location>
</feature>
<dbReference type="OMA" id="DLPCFGF"/>
<accession>Q55FN8</accession>
<keyword evidence="2" id="KW-0472">Membrane</keyword>
<dbReference type="GO" id="GO:0016787">
    <property type="term" value="F:hydrolase activity"/>
    <property type="evidence" value="ECO:0000318"/>
    <property type="project" value="GO_Central"/>
</dbReference>
<dbReference type="Reactome" id="R-DDI-9033241">
    <property type="pathway name" value="Peroxisomal protein import"/>
</dbReference>
<dbReference type="dictyBase" id="DDB_G0268018"/>
<dbReference type="PaxDb" id="44689-DDB0189721"/>
<feature type="compositionally biased region" description="Basic and acidic residues" evidence="1">
    <location>
        <begin position="26"/>
        <end position="57"/>
    </location>
</feature>
<dbReference type="InterPro" id="IPR000073">
    <property type="entry name" value="AB_hydrolase_1"/>
</dbReference>
<evidence type="ECO:0000256" key="2">
    <source>
        <dbReference type="SAM" id="Phobius"/>
    </source>
</evidence>
<comment type="caution">
    <text evidence="4">The sequence shown here is derived from an EMBL/GenBank/DDBJ whole genome shotgun (WGS) entry which is preliminary data.</text>
</comment>
<dbReference type="STRING" id="44689.Q55FN8"/>
<gene>
    <name evidence="4" type="ORF">DDB_G0268018</name>
</gene>
<keyword evidence="2" id="KW-1133">Transmembrane helix</keyword>
<dbReference type="VEuPathDB" id="AmoebaDB:DDB_G0268018"/>
<evidence type="ECO:0000313" key="5">
    <source>
        <dbReference type="Proteomes" id="UP000002195"/>
    </source>
</evidence>
<dbReference type="RefSeq" id="XP_647495.1">
    <property type="nucleotide sequence ID" value="XM_642403.1"/>
</dbReference>
<dbReference type="AlphaFoldDB" id="Q55FN8"/>
<feature type="compositionally biased region" description="Basic and acidic residues" evidence="1">
    <location>
        <begin position="1"/>
        <end position="19"/>
    </location>
</feature>
<sequence length="531" mass="60895">MVEETKSTLKKRDIKKDKEEVESEVIEDKKKNDNNNSINKKEEKQEKQETKKEDNKKKQQQQQQVQPKNAFCIRFFGIILITIVTFSIWSVFNHNNNRNVDSSFFIKEMPEPLLRHFQSGQMIPVFDKTNGGTFNLFIVQQSVDWTRPDPQYNGEVNKNGQPIIIREDVFSNEDSNEIIPQTNSIDNEVALLIHGQTTTSFAFRKTLKYIQKERIHPIAIDLPCFGFSDALSNCSYSEITDRLDDILDSLQIRKPIHLVLYDTSATIGTSFAMKHSNRVKSIVYIDPHIDLSNTPLYYNIIKTPFFGQLYLQFLTSPYLSTIRYKLLADRCIFTRQSDVDSYFYCLRYRNNIQNFIDTVKSMDTTFRETYRLTTSSIALNRLKPIHLILTTRYVSSYQSQLFQNKFTSSILHTDSTETFSLFFEDNPSSISHQLADIIDAIDKNLRIEKPKPKLQQQQQQQQQQRQQDYDHGHGHSHGGGNSHGHSHGSGNSHGHSHGGGNSHGHSHGGGNSHGHSHGGGDQYGLGHNYGM</sequence>
<dbReference type="Pfam" id="PF00561">
    <property type="entry name" value="Abhydrolase_1"/>
    <property type="match status" value="1"/>
</dbReference>
<dbReference type="InterPro" id="IPR050266">
    <property type="entry name" value="AB_hydrolase_sf"/>
</dbReference>
<dbReference type="Proteomes" id="UP000002195">
    <property type="component" value="Unassembled WGS sequence"/>
</dbReference>
<feature type="compositionally biased region" description="Low complexity" evidence="1">
    <location>
        <begin position="455"/>
        <end position="466"/>
    </location>
</feature>
<dbReference type="Reactome" id="R-DDI-2142670">
    <property type="pathway name" value="Synthesis of epoxy (EET) and dihydroxyeicosatrienoic acids (DHET)"/>
</dbReference>
<feature type="region of interest" description="Disordered" evidence="1">
    <location>
        <begin position="1"/>
        <end position="64"/>
    </location>
</feature>
<dbReference type="eggNOG" id="KOG1454">
    <property type="taxonomic scope" value="Eukaryota"/>
</dbReference>
<name>Q55FN8_DICDI</name>
<feature type="compositionally biased region" description="Gly residues" evidence="1">
    <location>
        <begin position="497"/>
        <end position="531"/>
    </location>
</feature>
<feature type="transmembrane region" description="Helical" evidence="2">
    <location>
        <begin position="71"/>
        <end position="92"/>
    </location>
</feature>
<dbReference type="KEGG" id="ddi:DDB_G0268018"/>
<keyword evidence="5" id="KW-1185">Reference proteome</keyword>
<dbReference type="PANTHER" id="PTHR43798">
    <property type="entry name" value="MONOACYLGLYCEROL LIPASE"/>
    <property type="match status" value="1"/>
</dbReference>
<dbReference type="InterPro" id="IPR029058">
    <property type="entry name" value="AB_hydrolase_fold"/>
</dbReference>
<proteinExistence type="predicted"/>
<dbReference type="SUPFAM" id="SSF53474">
    <property type="entry name" value="alpha/beta-Hydrolases"/>
    <property type="match status" value="1"/>
</dbReference>
<dbReference type="SMR" id="Q55FN8"/>
<dbReference type="PANTHER" id="PTHR43798:SF33">
    <property type="entry name" value="HYDROLASE, PUTATIVE (AFU_ORTHOLOGUE AFUA_2G14860)-RELATED"/>
    <property type="match status" value="1"/>
</dbReference>
<dbReference type="HOGENOM" id="CLU_513325_0_0_1"/>
<dbReference type="Reactome" id="R-DDI-9018682">
    <property type="pathway name" value="Biosynthesis of maresins"/>
</dbReference>
<dbReference type="Gene3D" id="3.40.50.1820">
    <property type="entry name" value="alpha/beta hydrolase"/>
    <property type="match status" value="1"/>
</dbReference>
<evidence type="ECO:0000259" key="3">
    <source>
        <dbReference type="Pfam" id="PF00561"/>
    </source>
</evidence>
<protein>
    <recommendedName>
        <fullName evidence="3">AB hydrolase-1 domain-containing protein</fullName>
    </recommendedName>
</protein>
<dbReference type="GeneID" id="8616302"/>
<keyword evidence="2" id="KW-0812">Transmembrane</keyword>
<organism evidence="4 5">
    <name type="scientific">Dictyostelium discoideum</name>
    <name type="common">Social amoeba</name>
    <dbReference type="NCBI Taxonomy" id="44689"/>
    <lineage>
        <taxon>Eukaryota</taxon>
        <taxon>Amoebozoa</taxon>
        <taxon>Evosea</taxon>
        <taxon>Eumycetozoa</taxon>
        <taxon>Dictyostelia</taxon>
        <taxon>Dictyosteliales</taxon>
        <taxon>Dictyosteliaceae</taxon>
        <taxon>Dictyostelium</taxon>
    </lineage>
</organism>
<dbReference type="EMBL" id="AAFI02000003">
    <property type="protein sequence ID" value="EAL73462.1"/>
    <property type="molecule type" value="Genomic_DNA"/>
</dbReference>
<dbReference type="InParanoid" id="Q55FN8"/>
<reference evidence="4 5" key="1">
    <citation type="journal article" date="2005" name="Nature">
        <title>The genome of the social amoeba Dictyostelium discoideum.</title>
        <authorList>
            <consortium name="The Dictyostelium discoideum Sequencing Consortium"/>
            <person name="Eichinger L."/>
            <person name="Pachebat J.A."/>
            <person name="Glockner G."/>
            <person name="Rajandream M.A."/>
            <person name="Sucgang R."/>
            <person name="Berriman M."/>
            <person name="Song J."/>
            <person name="Olsen R."/>
            <person name="Szafranski K."/>
            <person name="Xu Q."/>
            <person name="Tunggal B."/>
            <person name="Kummerfeld S."/>
            <person name="Madera M."/>
            <person name="Konfortov B.A."/>
            <person name="Rivero F."/>
            <person name="Bankier A.T."/>
            <person name="Lehmann R."/>
            <person name="Hamlin N."/>
            <person name="Davies R."/>
            <person name="Gaudet P."/>
            <person name="Fey P."/>
            <person name="Pilcher K."/>
            <person name="Chen G."/>
            <person name="Saunders D."/>
            <person name="Sodergren E."/>
            <person name="Davis P."/>
            <person name="Kerhornou A."/>
            <person name="Nie X."/>
            <person name="Hall N."/>
            <person name="Anjard C."/>
            <person name="Hemphill L."/>
            <person name="Bason N."/>
            <person name="Farbrother P."/>
            <person name="Desany B."/>
            <person name="Just E."/>
            <person name="Morio T."/>
            <person name="Rost R."/>
            <person name="Churcher C."/>
            <person name="Cooper J."/>
            <person name="Haydock S."/>
            <person name="van Driessche N."/>
            <person name="Cronin A."/>
            <person name="Goodhead I."/>
            <person name="Muzny D."/>
            <person name="Mourier T."/>
            <person name="Pain A."/>
            <person name="Lu M."/>
            <person name="Harper D."/>
            <person name="Lindsay R."/>
            <person name="Hauser H."/>
            <person name="James K."/>
            <person name="Quiles M."/>
            <person name="Madan Babu M."/>
            <person name="Saito T."/>
            <person name="Buchrieser C."/>
            <person name="Wardroper A."/>
            <person name="Felder M."/>
            <person name="Thangavelu M."/>
            <person name="Johnson D."/>
            <person name="Knights A."/>
            <person name="Loulseged H."/>
            <person name="Mungall K."/>
            <person name="Oliver K."/>
            <person name="Price C."/>
            <person name="Quail M.A."/>
            <person name="Urushihara H."/>
            <person name="Hernandez J."/>
            <person name="Rabbinowitsch E."/>
            <person name="Steffen D."/>
            <person name="Sanders M."/>
            <person name="Ma J."/>
            <person name="Kohara Y."/>
            <person name="Sharp S."/>
            <person name="Simmonds M."/>
            <person name="Spiegler S."/>
            <person name="Tivey A."/>
            <person name="Sugano S."/>
            <person name="White B."/>
            <person name="Walker D."/>
            <person name="Woodward J."/>
            <person name="Winckler T."/>
            <person name="Tanaka Y."/>
            <person name="Shaulsky G."/>
            <person name="Schleicher M."/>
            <person name="Weinstock G."/>
            <person name="Rosenthal A."/>
            <person name="Cox E.C."/>
            <person name="Chisholm R.L."/>
            <person name="Gibbs R."/>
            <person name="Loomis W.F."/>
            <person name="Platzer M."/>
            <person name="Kay R.R."/>
            <person name="Williams J."/>
            <person name="Dear P.H."/>
            <person name="Noegel A.A."/>
            <person name="Barrell B."/>
            <person name="Kuspa A."/>
        </authorList>
    </citation>
    <scope>NUCLEOTIDE SEQUENCE [LARGE SCALE GENOMIC DNA]</scope>
    <source>
        <strain evidence="4 5">AX4</strain>
    </source>
</reference>